<keyword evidence="1" id="KW-1133">Transmembrane helix</keyword>
<reference evidence="2 3" key="1">
    <citation type="submission" date="2018-06" db="EMBL/GenBank/DDBJ databases">
        <title>Comparative genomics reveals the genomic features of Rhizophagus irregularis, R. cerebriforme, R. diaphanum and Gigaspora rosea, and their symbiotic lifestyle signature.</title>
        <authorList>
            <person name="Morin E."/>
            <person name="San Clemente H."/>
            <person name="Chen E.C.H."/>
            <person name="De La Providencia I."/>
            <person name="Hainaut M."/>
            <person name="Kuo A."/>
            <person name="Kohler A."/>
            <person name="Murat C."/>
            <person name="Tang N."/>
            <person name="Roy S."/>
            <person name="Loubradou J."/>
            <person name="Henrissat B."/>
            <person name="Grigoriev I.V."/>
            <person name="Corradi N."/>
            <person name="Roux C."/>
            <person name="Martin F.M."/>
        </authorList>
    </citation>
    <scope>NUCLEOTIDE SEQUENCE [LARGE SCALE GENOMIC DNA]</scope>
    <source>
        <strain evidence="2 3">DAOM 194757</strain>
    </source>
</reference>
<dbReference type="EMBL" id="QKWP01003094">
    <property type="protein sequence ID" value="RIB01481.1"/>
    <property type="molecule type" value="Genomic_DNA"/>
</dbReference>
<name>A0A397TVN7_9GLOM</name>
<proteinExistence type="predicted"/>
<gene>
    <name evidence="2" type="ORF">C2G38_2127492</name>
</gene>
<feature type="transmembrane region" description="Helical" evidence="1">
    <location>
        <begin position="31"/>
        <end position="47"/>
    </location>
</feature>
<comment type="caution">
    <text evidence="2">The sequence shown here is derived from an EMBL/GenBank/DDBJ whole genome shotgun (WGS) entry which is preliminary data.</text>
</comment>
<organism evidence="2 3">
    <name type="scientific">Gigaspora rosea</name>
    <dbReference type="NCBI Taxonomy" id="44941"/>
    <lineage>
        <taxon>Eukaryota</taxon>
        <taxon>Fungi</taxon>
        <taxon>Fungi incertae sedis</taxon>
        <taxon>Mucoromycota</taxon>
        <taxon>Glomeromycotina</taxon>
        <taxon>Glomeromycetes</taxon>
        <taxon>Diversisporales</taxon>
        <taxon>Gigasporaceae</taxon>
        <taxon>Gigaspora</taxon>
    </lineage>
</organism>
<evidence type="ECO:0000256" key="1">
    <source>
        <dbReference type="SAM" id="Phobius"/>
    </source>
</evidence>
<accession>A0A397TVN7</accession>
<evidence type="ECO:0000313" key="2">
    <source>
        <dbReference type="EMBL" id="RIB01481.1"/>
    </source>
</evidence>
<evidence type="ECO:0000313" key="3">
    <source>
        <dbReference type="Proteomes" id="UP000266673"/>
    </source>
</evidence>
<sequence length="51" mass="6181">MYFLITIVIGYSINSMNYALNAEMQRCLQGWLSFFYFYIFIFNQVTYDRNG</sequence>
<dbReference type="Proteomes" id="UP000266673">
    <property type="component" value="Unassembled WGS sequence"/>
</dbReference>
<dbReference type="AlphaFoldDB" id="A0A397TVN7"/>
<keyword evidence="3" id="KW-1185">Reference proteome</keyword>
<protein>
    <submittedName>
        <fullName evidence="2">Uncharacterized protein</fullName>
    </submittedName>
</protein>
<keyword evidence="1" id="KW-0472">Membrane</keyword>
<keyword evidence="1" id="KW-0812">Transmembrane</keyword>